<proteinExistence type="predicted"/>
<name>A0ABQ1X1V4_9BACT</name>
<evidence type="ECO:0000313" key="2">
    <source>
        <dbReference type="EMBL" id="GGG53908.1"/>
    </source>
</evidence>
<keyword evidence="1" id="KW-0472">Membrane</keyword>
<accession>A0ABQ1X1V4</accession>
<keyword evidence="1" id="KW-1133">Transmembrane helix</keyword>
<protein>
    <submittedName>
        <fullName evidence="2">Uncharacterized protein</fullName>
    </submittedName>
</protein>
<feature type="transmembrane region" description="Helical" evidence="1">
    <location>
        <begin position="27"/>
        <end position="48"/>
    </location>
</feature>
<dbReference type="Proteomes" id="UP000601361">
    <property type="component" value="Unassembled WGS sequence"/>
</dbReference>
<organism evidence="2 3">
    <name type="scientific">Hymenobacter glacieicola</name>
    <dbReference type="NCBI Taxonomy" id="1562124"/>
    <lineage>
        <taxon>Bacteria</taxon>
        <taxon>Pseudomonadati</taxon>
        <taxon>Bacteroidota</taxon>
        <taxon>Cytophagia</taxon>
        <taxon>Cytophagales</taxon>
        <taxon>Hymenobacteraceae</taxon>
        <taxon>Hymenobacter</taxon>
    </lineage>
</organism>
<keyword evidence="1" id="KW-0812">Transmembrane</keyword>
<evidence type="ECO:0000313" key="3">
    <source>
        <dbReference type="Proteomes" id="UP000601361"/>
    </source>
</evidence>
<sequence length="120" mass="13033">MLLPQLPHCFLLLHVFGSSAPKGAGNGIQYIILAQALFSLVLVVAIGLGIRSGRLWASVLFVFYLLWQAFLTLSSFLAPPTDLLARALILLPFGCLLVVGLFLFRNSFTRRPAAPVAEGH</sequence>
<keyword evidence="3" id="KW-1185">Reference proteome</keyword>
<dbReference type="EMBL" id="BMGS01000009">
    <property type="protein sequence ID" value="GGG53908.1"/>
    <property type="molecule type" value="Genomic_DNA"/>
</dbReference>
<feature type="transmembrane region" description="Helical" evidence="1">
    <location>
        <begin position="83"/>
        <end position="104"/>
    </location>
</feature>
<evidence type="ECO:0000256" key="1">
    <source>
        <dbReference type="SAM" id="Phobius"/>
    </source>
</evidence>
<gene>
    <name evidence="2" type="ORF">GCM10011378_32620</name>
</gene>
<feature type="transmembrane region" description="Helical" evidence="1">
    <location>
        <begin position="55"/>
        <end position="77"/>
    </location>
</feature>
<reference evidence="3" key="1">
    <citation type="journal article" date="2019" name="Int. J. Syst. Evol. Microbiol.">
        <title>The Global Catalogue of Microorganisms (GCM) 10K type strain sequencing project: providing services to taxonomists for standard genome sequencing and annotation.</title>
        <authorList>
            <consortium name="The Broad Institute Genomics Platform"/>
            <consortium name="The Broad Institute Genome Sequencing Center for Infectious Disease"/>
            <person name="Wu L."/>
            <person name="Ma J."/>
        </authorList>
    </citation>
    <scope>NUCLEOTIDE SEQUENCE [LARGE SCALE GENOMIC DNA]</scope>
    <source>
        <strain evidence="3">CGMCC 1.12990</strain>
    </source>
</reference>
<comment type="caution">
    <text evidence="2">The sequence shown here is derived from an EMBL/GenBank/DDBJ whole genome shotgun (WGS) entry which is preliminary data.</text>
</comment>